<proteinExistence type="inferred from homology"/>
<evidence type="ECO:0000256" key="4">
    <source>
        <dbReference type="ARBA" id="ARBA00047380"/>
    </source>
</evidence>
<dbReference type="InterPro" id="IPR003837">
    <property type="entry name" value="GatC"/>
</dbReference>
<dbReference type="EC" id="6.3.5.-" evidence="6"/>
<dbReference type="PANTHER" id="PTHR15004:SF0">
    <property type="entry name" value="GLUTAMYL-TRNA(GLN) AMIDOTRANSFERASE SUBUNIT C, MITOCHONDRIAL"/>
    <property type="match status" value="1"/>
</dbReference>
<dbReference type="Proteomes" id="UP000235701">
    <property type="component" value="Unassembled WGS sequence"/>
</dbReference>
<dbReference type="GO" id="GO:0006450">
    <property type="term" value="P:regulation of translational fidelity"/>
    <property type="evidence" value="ECO:0007669"/>
    <property type="project" value="InterPro"/>
</dbReference>
<dbReference type="GO" id="GO:0016740">
    <property type="term" value="F:transferase activity"/>
    <property type="evidence" value="ECO:0007669"/>
    <property type="project" value="UniProtKB-KW"/>
</dbReference>
<dbReference type="GO" id="GO:0050566">
    <property type="term" value="F:asparaginyl-tRNA synthase (glutamine-hydrolyzing) activity"/>
    <property type="evidence" value="ECO:0007669"/>
    <property type="project" value="RHEA"/>
</dbReference>
<dbReference type="SUPFAM" id="SSF141000">
    <property type="entry name" value="Glu-tRNAGln amidotransferase C subunit"/>
    <property type="match status" value="1"/>
</dbReference>
<organism evidence="7 8">
    <name type="scientific">Aerococcus viridans</name>
    <dbReference type="NCBI Taxonomy" id="1377"/>
    <lineage>
        <taxon>Bacteria</taxon>
        <taxon>Bacillati</taxon>
        <taxon>Bacillota</taxon>
        <taxon>Bacilli</taxon>
        <taxon>Lactobacillales</taxon>
        <taxon>Aerococcaceae</taxon>
        <taxon>Aerococcus</taxon>
    </lineage>
</organism>
<comment type="caution">
    <text evidence="7">The sequence shown here is derived from an EMBL/GenBank/DDBJ whole genome shotgun (WGS) entry which is preliminary data.</text>
</comment>
<keyword evidence="6" id="KW-0547">Nucleotide-binding</keyword>
<dbReference type="EMBL" id="PNHQ01000007">
    <property type="protein sequence ID" value="PMC79970.1"/>
    <property type="molecule type" value="Genomic_DNA"/>
</dbReference>
<sequence length="107" mass="12275">MKEEPVMSISEEEVKRIAKLAKFKVEDQEVDHFTEEFGNILNMTEKLQEVDTTDVTPMFWAVDFENVMREDKVVKTQTRDELFINAKTTVDGFIEVPSIIDTDGGDA</sequence>
<keyword evidence="8" id="KW-1185">Reference proteome</keyword>
<gene>
    <name evidence="6" type="primary">gatC</name>
    <name evidence="7" type="ORF">CJ191_04145</name>
</gene>
<comment type="catalytic activity">
    <reaction evidence="4 6">
        <text>L-aspartyl-tRNA(Asn) + L-glutamine + ATP + H2O = L-asparaginyl-tRNA(Asn) + L-glutamate + ADP + phosphate + 2 H(+)</text>
        <dbReference type="Rhea" id="RHEA:14513"/>
        <dbReference type="Rhea" id="RHEA-COMP:9674"/>
        <dbReference type="Rhea" id="RHEA-COMP:9677"/>
        <dbReference type="ChEBI" id="CHEBI:15377"/>
        <dbReference type="ChEBI" id="CHEBI:15378"/>
        <dbReference type="ChEBI" id="CHEBI:29985"/>
        <dbReference type="ChEBI" id="CHEBI:30616"/>
        <dbReference type="ChEBI" id="CHEBI:43474"/>
        <dbReference type="ChEBI" id="CHEBI:58359"/>
        <dbReference type="ChEBI" id="CHEBI:78515"/>
        <dbReference type="ChEBI" id="CHEBI:78516"/>
        <dbReference type="ChEBI" id="CHEBI:456216"/>
    </reaction>
</comment>
<keyword evidence="7" id="KW-0808">Transferase</keyword>
<keyword evidence="6" id="KW-0436">Ligase</keyword>
<evidence type="ECO:0000256" key="1">
    <source>
        <dbReference type="ARBA" id="ARBA00010757"/>
    </source>
</evidence>
<protein>
    <recommendedName>
        <fullName evidence="6">Aspartyl/glutamyl-tRNA(Asn/Gln) amidotransferase subunit C</fullName>
        <shortName evidence="6">Asp/Glu-ADT subunit C</shortName>
        <ecNumber evidence="6">6.3.5.-</ecNumber>
    </recommendedName>
</protein>
<evidence type="ECO:0000256" key="3">
    <source>
        <dbReference type="ARBA" id="ARBA00024799"/>
    </source>
</evidence>
<dbReference type="GO" id="GO:0050567">
    <property type="term" value="F:glutaminyl-tRNA synthase (glutamine-hydrolyzing) activity"/>
    <property type="evidence" value="ECO:0007669"/>
    <property type="project" value="UniProtKB-UniRule"/>
</dbReference>
<evidence type="ECO:0000256" key="2">
    <source>
        <dbReference type="ARBA" id="ARBA00011123"/>
    </source>
</evidence>
<dbReference type="Gene3D" id="1.10.20.60">
    <property type="entry name" value="Glu-tRNAGln amidotransferase C subunit, N-terminal domain"/>
    <property type="match status" value="1"/>
</dbReference>
<dbReference type="HAMAP" id="MF_00122">
    <property type="entry name" value="GatC"/>
    <property type="match status" value="1"/>
</dbReference>
<evidence type="ECO:0000256" key="5">
    <source>
        <dbReference type="ARBA" id="ARBA00047913"/>
    </source>
</evidence>
<dbReference type="GO" id="GO:0006412">
    <property type="term" value="P:translation"/>
    <property type="evidence" value="ECO:0007669"/>
    <property type="project" value="UniProtKB-UniRule"/>
</dbReference>
<dbReference type="OrthoDB" id="9813938at2"/>
<comment type="catalytic activity">
    <reaction evidence="5 6">
        <text>L-glutamyl-tRNA(Gln) + L-glutamine + ATP + H2O = L-glutaminyl-tRNA(Gln) + L-glutamate + ADP + phosphate + H(+)</text>
        <dbReference type="Rhea" id="RHEA:17521"/>
        <dbReference type="Rhea" id="RHEA-COMP:9681"/>
        <dbReference type="Rhea" id="RHEA-COMP:9684"/>
        <dbReference type="ChEBI" id="CHEBI:15377"/>
        <dbReference type="ChEBI" id="CHEBI:15378"/>
        <dbReference type="ChEBI" id="CHEBI:29985"/>
        <dbReference type="ChEBI" id="CHEBI:30616"/>
        <dbReference type="ChEBI" id="CHEBI:43474"/>
        <dbReference type="ChEBI" id="CHEBI:58359"/>
        <dbReference type="ChEBI" id="CHEBI:78520"/>
        <dbReference type="ChEBI" id="CHEBI:78521"/>
        <dbReference type="ChEBI" id="CHEBI:456216"/>
    </reaction>
</comment>
<dbReference type="NCBIfam" id="TIGR00135">
    <property type="entry name" value="gatC"/>
    <property type="match status" value="1"/>
</dbReference>
<dbReference type="Pfam" id="PF02686">
    <property type="entry name" value="GatC"/>
    <property type="match status" value="1"/>
</dbReference>
<comment type="similarity">
    <text evidence="1 6">Belongs to the GatC family.</text>
</comment>
<evidence type="ECO:0000313" key="8">
    <source>
        <dbReference type="Proteomes" id="UP000235701"/>
    </source>
</evidence>
<dbReference type="PANTHER" id="PTHR15004">
    <property type="entry name" value="GLUTAMYL-TRNA(GLN) AMIDOTRANSFERASE SUBUNIT C, MITOCHONDRIAL"/>
    <property type="match status" value="1"/>
</dbReference>
<evidence type="ECO:0000313" key="7">
    <source>
        <dbReference type="EMBL" id="PMC79970.1"/>
    </source>
</evidence>
<dbReference type="AlphaFoldDB" id="A0A2N6UEJ3"/>
<keyword evidence="6" id="KW-0067">ATP-binding</keyword>
<accession>A0A2N6UEJ3</accession>
<evidence type="ECO:0000256" key="6">
    <source>
        <dbReference type="HAMAP-Rule" id="MF_00122"/>
    </source>
</evidence>
<dbReference type="InterPro" id="IPR036113">
    <property type="entry name" value="Asp/Glu-ADT_sf_sub_c"/>
</dbReference>
<dbReference type="GO" id="GO:0005524">
    <property type="term" value="F:ATP binding"/>
    <property type="evidence" value="ECO:0007669"/>
    <property type="project" value="UniProtKB-KW"/>
</dbReference>
<dbReference type="GO" id="GO:0070681">
    <property type="term" value="P:glutaminyl-tRNAGln biosynthesis via transamidation"/>
    <property type="evidence" value="ECO:0007669"/>
    <property type="project" value="TreeGrafter"/>
</dbReference>
<reference evidence="7 8" key="1">
    <citation type="submission" date="2017-09" db="EMBL/GenBank/DDBJ databases">
        <title>Bacterial strain isolated from the female urinary microbiota.</title>
        <authorList>
            <person name="Thomas-White K."/>
            <person name="Kumar N."/>
            <person name="Forster S."/>
            <person name="Putonti C."/>
            <person name="Lawley T."/>
            <person name="Wolfe A.J."/>
        </authorList>
    </citation>
    <scope>NUCLEOTIDE SEQUENCE [LARGE SCALE GENOMIC DNA]</scope>
    <source>
        <strain evidence="7 8">UMB0240</strain>
    </source>
</reference>
<comment type="function">
    <text evidence="3 6">Allows the formation of correctly charged Asn-tRNA(Asn) or Gln-tRNA(Gln) through the transamidation of misacylated Asp-tRNA(Asn) or Glu-tRNA(Gln) in organisms which lack either or both of asparaginyl-tRNA or glutaminyl-tRNA synthetases. The reaction takes place in the presence of glutamine and ATP through an activated phospho-Asp-tRNA(Asn) or phospho-Glu-tRNA(Gln).</text>
</comment>
<name>A0A2N6UEJ3_9LACT</name>
<comment type="subunit">
    <text evidence="2 6">Heterotrimer of A, B and C subunits.</text>
</comment>
<keyword evidence="6" id="KW-0648">Protein biosynthesis</keyword>